<dbReference type="EMBL" id="BAAAQN010000056">
    <property type="protein sequence ID" value="GAA2053501.1"/>
    <property type="molecule type" value="Genomic_DNA"/>
</dbReference>
<evidence type="ECO:0000313" key="2">
    <source>
        <dbReference type="Proteomes" id="UP001500751"/>
    </source>
</evidence>
<sequence length="250" mass="25007">MESSRPYNAVAFNISKAELEVDSKEAAGKLHTDLAKLSKADQVAWSLIKTSVRPASDGGLLIPPGGSVTSSSSSPLTVSISSNLAATGEELLTTAPDALDCVKSTKDLWSQFQNTKDLSWQAVLNDIMNGPGSCYSLVAKDAPDIIPPVTRPGASGGQDPGDVIETVLKDVPDPVEASKEATAAKAAGAAAAAKAGAADGGADEGAALAGRSTVTAAEAAGGVDVAEAASSGIWSEALGVVADALPFALF</sequence>
<accession>A0ABN2V6Y3</accession>
<comment type="caution">
    <text evidence="1">The sequence shown here is derived from an EMBL/GenBank/DDBJ whole genome shotgun (WGS) entry which is preliminary data.</text>
</comment>
<gene>
    <name evidence="1" type="ORF">GCM10009839_71720</name>
</gene>
<keyword evidence="2" id="KW-1185">Reference proteome</keyword>
<protein>
    <submittedName>
        <fullName evidence="1">Uncharacterized protein</fullName>
    </submittedName>
</protein>
<name>A0ABN2V6Y3_9ACTN</name>
<reference evidence="1 2" key="1">
    <citation type="journal article" date="2019" name="Int. J. Syst. Evol. Microbiol.">
        <title>The Global Catalogue of Microorganisms (GCM) 10K type strain sequencing project: providing services to taxonomists for standard genome sequencing and annotation.</title>
        <authorList>
            <consortium name="The Broad Institute Genomics Platform"/>
            <consortium name="The Broad Institute Genome Sequencing Center for Infectious Disease"/>
            <person name="Wu L."/>
            <person name="Ma J."/>
        </authorList>
    </citation>
    <scope>NUCLEOTIDE SEQUENCE [LARGE SCALE GENOMIC DNA]</scope>
    <source>
        <strain evidence="1 2">JCM 16014</strain>
    </source>
</reference>
<organism evidence="1 2">
    <name type="scientific">Catenulispora yoronensis</name>
    <dbReference type="NCBI Taxonomy" id="450799"/>
    <lineage>
        <taxon>Bacteria</taxon>
        <taxon>Bacillati</taxon>
        <taxon>Actinomycetota</taxon>
        <taxon>Actinomycetes</taxon>
        <taxon>Catenulisporales</taxon>
        <taxon>Catenulisporaceae</taxon>
        <taxon>Catenulispora</taxon>
    </lineage>
</organism>
<dbReference type="Proteomes" id="UP001500751">
    <property type="component" value="Unassembled WGS sequence"/>
</dbReference>
<evidence type="ECO:0000313" key="1">
    <source>
        <dbReference type="EMBL" id="GAA2053501.1"/>
    </source>
</evidence>
<proteinExistence type="predicted"/>